<keyword evidence="3" id="KW-1185">Reference proteome</keyword>
<keyword evidence="1" id="KW-0812">Transmembrane</keyword>
<gene>
    <name evidence="2" type="ORF">DFH07DRAFT_806016</name>
</gene>
<evidence type="ECO:0000256" key="1">
    <source>
        <dbReference type="SAM" id="Phobius"/>
    </source>
</evidence>
<dbReference type="EMBL" id="JARJLG010000024">
    <property type="protein sequence ID" value="KAJ7770185.1"/>
    <property type="molecule type" value="Genomic_DNA"/>
</dbReference>
<organism evidence="2 3">
    <name type="scientific">Mycena maculata</name>
    <dbReference type="NCBI Taxonomy" id="230809"/>
    <lineage>
        <taxon>Eukaryota</taxon>
        <taxon>Fungi</taxon>
        <taxon>Dikarya</taxon>
        <taxon>Basidiomycota</taxon>
        <taxon>Agaricomycotina</taxon>
        <taxon>Agaricomycetes</taxon>
        <taxon>Agaricomycetidae</taxon>
        <taxon>Agaricales</taxon>
        <taxon>Marasmiineae</taxon>
        <taxon>Mycenaceae</taxon>
        <taxon>Mycena</taxon>
    </lineage>
</organism>
<proteinExistence type="predicted"/>
<accession>A0AAD7NPZ5</accession>
<feature type="transmembrane region" description="Helical" evidence="1">
    <location>
        <begin position="104"/>
        <end position="126"/>
    </location>
</feature>
<keyword evidence="1" id="KW-1133">Transmembrane helix</keyword>
<reference evidence="2" key="1">
    <citation type="submission" date="2023-03" db="EMBL/GenBank/DDBJ databases">
        <title>Massive genome expansion in bonnet fungi (Mycena s.s.) driven by repeated elements and novel gene families across ecological guilds.</title>
        <authorList>
            <consortium name="Lawrence Berkeley National Laboratory"/>
            <person name="Harder C.B."/>
            <person name="Miyauchi S."/>
            <person name="Viragh M."/>
            <person name="Kuo A."/>
            <person name="Thoen E."/>
            <person name="Andreopoulos B."/>
            <person name="Lu D."/>
            <person name="Skrede I."/>
            <person name="Drula E."/>
            <person name="Henrissat B."/>
            <person name="Morin E."/>
            <person name="Kohler A."/>
            <person name="Barry K."/>
            <person name="LaButti K."/>
            <person name="Morin E."/>
            <person name="Salamov A."/>
            <person name="Lipzen A."/>
            <person name="Mereny Z."/>
            <person name="Hegedus B."/>
            <person name="Baldrian P."/>
            <person name="Stursova M."/>
            <person name="Weitz H."/>
            <person name="Taylor A."/>
            <person name="Grigoriev I.V."/>
            <person name="Nagy L.G."/>
            <person name="Martin F."/>
            <person name="Kauserud H."/>
        </authorList>
    </citation>
    <scope>NUCLEOTIDE SEQUENCE</scope>
    <source>
        <strain evidence="2">CBHHK188m</strain>
    </source>
</reference>
<evidence type="ECO:0000313" key="3">
    <source>
        <dbReference type="Proteomes" id="UP001215280"/>
    </source>
</evidence>
<feature type="transmembrane region" description="Helical" evidence="1">
    <location>
        <begin position="63"/>
        <end position="84"/>
    </location>
</feature>
<keyword evidence="1" id="KW-0472">Membrane</keyword>
<name>A0AAD7NPZ5_9AGAR</name>
<dbReference type="Proteomes" id="UP001215280">
    <property type="component" value="Unassembled WGS sequence"/>
</dbReference>
<comment type="caution">
    <text evidence="2">The sequence shown here is derived from an EMBL/GenBank/DDBJ whole genome shotgun (WGS) entry which is preliminary data.</text>
</comment>
<evidence type="ECO:0000313" key="2">
    <source>
        <dbReference type="EMBL" id="KAJ7770185.1"/>
    </source>
</evidence>
<dbReference type="AlphaFoldDB" id="A0AAD7NPZ5"/>
<sequence>MAAQFAPTRNANNSIVLYLSPTQPAPIVPVELRGEITPDVWADRLRSITVTASRYNKPMFERLWTTIGLLAIIIVPVALFQVILSALHLRSDPTEKGVFEARAISMGIFVGLVCFFIVPIAIWKYIGRKQVNSMLKKWEKADEARGASKSTWTVKTPGIFRSSIILNIQLPPGVAVSGFHINAYLPSYINGPADPDANYYYPYKSAEPGLPRMSVVGNVPLFTDEKRGFPGTEQV</sequence>
<protein>
    <submittedName>
        <fullName evidence="2">Uncharacterized protein</fullName>
    </submittedName>
</protein>